<dbReference type="GO" id="GO:0005634">
    <property type="term" value="C:nucleus"/>
    <property type="evidence" value="ECO:0007669"/>
    <property type="project" value="TreeGrafter"/>
</dbReference>
<feature type="domain" description="Serine/threonine-protein kinase haspin C-terminal" evidence="10">
    <location>
        <begin position="493"/>
        <end position="581"/>
    </location>
</feature>
<dbReference type="InterPro" id="IPR011009">
    <property type="entry name" value="Kinase-like_dom_sf"/>
</dbReference>
<evidence type="ECO:0000256" key="8">
    <source>
        <dbReference type="ARBA" id="ARBA00048679"/>
    </source>
</evidence>
<comment type="catalytic activity">
    <reaction evidence="8">
        <text>L-seryl-[protein] + ATP = O-phospho-L-seryl-[protein] + ADP + H(+)</text>
        <dbReference type="Rhea" id="RHEA:17989"/>
        <dbReference type="Rhea" id="RHEA-COMP:9863"/>
        <dbReference type="Rhea" id="RHEA-COMP:11604"/>
        <dbReference type="ChEBI" id="CHEBI:15378"/>
        <dbReference type="ChEBI" id="CHEBI:29999"/>
        <dbReference type="ChEBI" id="CHEBI:30616"/>
        <dbReference type="ChEBI" id="CHEBI:83421"/>
        <dbReference type="ChEBI" id="CHEBI:456216"/>
        <dbReference type="EC" id="2.7.11.1"/>
    </reaction>
</comment>
<dbReference type="SMART" id="SM01331">
    <property type="entry name" value="DUF3635"/>
    <property type="match status" value="1"/>
</dbReference>
<dbReference type="GO" id="GO:0072354">
    <property type="term" value="F:histone H3T3 kinase activity"/>
    <property type="evidence" value="ECO:0007669"/>
    <property type="project" value="TreeGrafter"/>
</dbReference>
<dbReference type="Gene3D" id="3.30.200.20">
    <property type="entry name" value="Phosphorylase Kinase, domain 1"/>
    <property type="match status" value="1"/>
</dbReference>
<keyword evidence="3" id="KW-0808">Transferase</keyword>
<dbReference type="Pfam" id="PF12330">
    <property type="entry name" value="Haspin_kinase"/>
    <property type="match status" value="1"/>
</dbReference>
<comment type="catalytic activity">
    <reaction evidence="7">
        <text>L-threonyl-[protein] + ATP = O-phospho-L-threonyl-[protein] + ADP + H(+)</text>
        <dbReference type="Rhea" id="RHEA:46608"/>
        <dbReference type="Rhea" id="RHEA-COMP:11060"/>
        <dbReference type="Rhea" id="RHEA-COMP:11605"/>
        <dbReference type="ChEBI" id="CHEBI:15378"/>
        <dbReference type="ChEBI" id="CHEBI:30013"/>
        <dbReference type="ChEBI" id="CHEBI:30616"/>
        <dbReference type="ChEBI" id="CHEBI:61977"/>
        <dbReference type="ChEBI" id="CHEBI:456216"/>
        <dbReference type="EC" id="2.7.11.1"/>
    </reaction>
</comment>
<gene>
    <name evidence="11" type="ORF">M427DRAFT_138350</name>
</gene>
<keyword evidence="4" id="KW-0547">Nucleotide-binding</keyword>
<keyword evidence="6" id="KW-0067">ATP-binding</keyword>
<evidence type="ECO:0000256" key="2">
    <source>
        <dbReference type="ARBA" id="ARBA00022527"/>
    </source>
</evidence>
<dbReference type="Proteomes" id="UP000070544">
    <property type="component" value="Unassembled WGS sequence"/>
</dbReference>
<keyword evidence="2" id="KW-0723">Serine/threonine-protein kinase</keyword>
<dbReference type="GO" id="GO:0035556">
    <property type="term" value="P:intracellular signal transduction"/>
    <property type="evidence" value="ECO:0007669"/>
    <property type="project" value="TreeGrafter"/>
</dbReference>
<dbReference type="SUPFAM" id="SSF56112">
    <property type="entry name" value="Protein kinase-like (PK-like)"/>
    <property type="match status" value="1"/>
</dbReference>
<dbReference type="OrthoDB" id="5327538at2759"/>
<dbReference type="STRING" id="1344416.A0A139A4G6"/>
<evidence type="ECO:0000256" key="7">
    <source>
        <dbReference type="ARBA" id="ARBA00047899"/>
    </source>
</evidence>
<name>A0A139A4G6_GONPJ</name>
<dbReference type="GO" id="GO:0005524">
    <property type="term" value="F:ATP binding"/>
    <property type="evidence" value="ECO:0007669"/>
    <property type="project" value="UniProtKB-KW"/>
</dbReference>
<evidence type="ECO:0000259" key="10">
    <source>
        <dbReference type="SMART" id="SM01331"/>
    </source>
</evidence>
<dbReference type="GO" id="GO:0005737">
    <property type="term" value="C:cytoplasm"/>
    <property type="evidence" value="ECO:0007669"/>
    <property type="project" value="TreeGrafter"/>
</dbReference>
<evidence type="ECO:0000256" key="3">
    <source>
        <dbReference type="ARBA" id="ARBA00022679"/>
    </source>
</evidence>
<feature type="region of interest" description="Disordered" evidence="9">
    <location>
        <begin position="114"/>
        <end position="145"/>
    </location>
</feature>
<evidence type="ECO:0000313" key="12">
    <source>
        <dbReference type="Proteomes" id="UP000070544"/>
    </source>
</evidence>
<proteinExistence type="predicted"/>
<dbReference type="GO" id="GO:0000278">
    <property type="term" value="P:mitotic cell cycle"/>
    <property type="evidence" value="ECO:0007669"/>
    <property type="project" value="TreeGrafter"/>
</dbReference>
<organism evidence="11 12">
    <name type="scientific">Gonapodya prolifera (strain JEL478)</name>
    <name type="common">Monoblepharis prolifera</name>
    <dbReference type="NCBI Taxonomy" id="1344416"/>
    <lineage>
        <taxon>Eukaryota</taxon>
        <taxon>Fungi</taxon>
        <taxon>Fungi incertae sedis</taxon>
        <taxon>Chytridiomycota</taxon>
        <taxon>Chytridiomycota incertae sedis</taxon>
        <taxon>Monoblepharidomycetes</taxon>
        <taxon>Monoblepharidales</taxon>
        <taxon>Gonapodyaceae</taxon>
        <taxon>Gonapodya</taxon>
    </lineage>
</organism>
<feature type="region of interest" description="Disordered" evidence="9">
    <location>
        <begin position="21"/>
        <end position="90"/>
    </location>
</feature>
<reference evidence="11 12" key="1">
    <citation type="journal article" date="2015" name="Genome Biol. Evol.">
        <title>Phylogenomic analyses indicate that early fungi evolved digesting cell walls of algal ancestors of land plants.</title>
        <authorList>
            <person name="Chang Y."/>
            <person name="Wang S."/>
            <person name="Sekimoto S."/>
            <person name="Aerts A.L."/>
            <person name="Choi C."/>
            <person name="Clum A."/>
            <person name="LaButti K.M."/>
            <person name="Lindquist E.A."/>
            <person name="Yee Ngan C."/>
            <person name="Ohm R.A."/>
            <person name="Salamov A.A."/>
            <person name="Grigoriev I.V."/>
            <person name="Spatafora J.W."/>
            <person name="Berbee M.L."/>
        </authorList>
    </citation>
    <scope>NUCLEOTIDE SEQUENCE [LARGE SCALE GENOMIC DNA]</scope>
    <source>
        <strain evidence="11 12">JEL478</strain>
    </source>
</reference>
<sequence length="604" mass="65638">MVKSKVDGTGKVREVEVVSVSAEAGGDVEVTGHGENCSLEQPLDARVPDTDSADGDIGADANQVAKPAERSRATSPSTEAGTVGHVPDTDTEMTKVQPTLEIAREPDAFSGAVGGPSSFPPSPATSVTRDGVGPGMMMTPEERRAQRKVRASMKRHRMSMVAPPESPWIELPTPKALYVNRKQVARPVGLSASVGVGGGLVEDSGADVVELEVEQAPVTLESLLPFFTCTRVVSFEEGLTFPAPGRPAALLSSLRKIAEASYSEVYEATVPDPIDKKGGDTRCVVKVVPVAGDVEINGGAQLTLDQVAAEVVCTSAVCNVGPGFVRLVRSFVARGRYPKKLLDEWDKFEKTRGSENDRPDFLPTEQLYMVLVLEHAGTDLEHYKVRSWKESESLFIQLALALAAAEEKVQFEHRDLHWGNVMILPSKSPGSPVTWRLYPSSILPLASQSPGIARAGVASVSLPSAGVEARIIDYTLSRCLAGGRVWFNDMADDDLFKGQGDRQFDVYREMLQHTEKDWHGFHPKTNMMWLEYILDKLLNSREKKPPTLRGKAKVEEDAAKARLQEVALRARGCADVRELLKKEWDGWCRIGLSVGRSAGRTSSI</sequence>
<dbReference type="EC" id="2.7.11.1" evidence="1"/>
<dbReference type="InterPro" id="IPR024604">
    <property type="entry name" value="GSG2_C"/>
</dbReference>
<keyword evidence="12" id="KW-1185">Reference proteome</keyword>
<dbReference type="AlphaFoldDB" id="A0A139A4G6"/>
<keyword evidence="5" id="KW-0418">Kinase</keyword>
<accession>A0A139A4G6</accession>
<dbReference type="Gene3D" id="1.10.510.10">
    <property type="entry name" value="Transferase(Phosphotransferase) domain 1"/>
    <property type="match status" value="1"/>
</dbReference>
<evidence type="ECO:0000256" key="5">
    <source>
        <dbReference type="ARBA" id="ARBA00022777"/>
    </source>
</evidence>
<evidence type="ECO:0000256" key="4">
    <source>
        <dbReference type="ARBA" id="ARBA00022741"/>
    </source>
</evidence>
<dbReference type="EMBL" id="KQ965804">
    <property type="protein sequence ID" value="KXS11253.1"/>
    <property type="molecule type" value="Genomic_DNA"/>
</dbReference>
<dbReference type="PANTHER" id="PTHR24419">
    <property type="entry name" value="INTERLEUKIN-1 RECEPTOR-ASSOCIATED KINASE"/>
    <property type="match status" value="1"/>
</dbReference>
<evidence type="ECO:0000256" key="6">
    <source>
        <dbReference type="ARBA" id="ARBA00022840"/>
    </source>
</evidence>
<protein>
    <recommendedName>
        <fullName evidence="1">non-specific serine/threonine protein kinase</fullName>
        <ecNumber evidence="1">2.7.11.1</ecNumber>
    </recommendedName>
</protein>
<dbReference type="PANTHER" id="PTHR24419:SF18">
    <property type="entry name" value="SERINE_THREONINE-PROTEIN KINASE HASPIN"/>
    <property type="match status" value="1"/>
</dbReference>
<evidence type="ECO:0000256" key="1">
    <source>
        <dbReference type="ARBA" id="ARBA00012513"/>
    </source>
</evidence>
<evidence type="ECO:0000256" key="9">
    <source>
        <dbReference type="SAM" id="MobiDB-lite"/>
    </source>
</evidence>
<evidence type="ECO:0000313" key="11">
    <source>
        <dbReference type="EMBL" id="KXS11253.1"/>
    </source>
</evidence>